<feature type="transmembrane region" description="Helical" evidence="5">
    <location>
        <begin position="616"/>
        <end position="638"/>
    </location>
</feature>
<keyword evidence="8" id="KW-1185">Reference proteome</keyword>
<keyword evidence="2 5" id="KW-0812">Transmembrane</keyword>
<evidence type="ECO:0000256" key="3">
    <source>
        <dbReference type="ARBA" id="ARBA00022989"/>
    </source>
</evidence>
<comment type="subcellular location">
    <subcellularLocation>
        <location evidence="1">Membrane</location>
        <topology evidence="1">Multi-pass membrane protein</topology>
    </subcellularLocation>
</comment>
<dbReference type="PANTHER" id="PTHR43077">
    <property type="entry name" value="TRANSPORT PERMEASE YVFS-RELATED"/>
    <property type="match status" value="1"/>
</dbReference>
<feature type="signal peptide" evidence="6">
    <location>
        <begin position="1"/>
        <end position="21"/>
    </location>
</feature>
<dbReference type="RefSeq" id="WP_281144915.1">
    <property type="nucleotide sequence ID" value="NZ_CP123967.1"/>
</dbReference>
<gene>
    <name evidence="7" type="ORF">QH948_13875</name>
</gene>
<dbReference type="Proteomes" id="UP001244136">
    <property type="component" value="Chromosome"/>
</dbReference>
<evidence type="ECO:0000256" key="4">
    <source>
        <dbReference type="ARBA" id="ARBA00023136"/>
    </source>
</evidence>
<feature type="transmembrane region" description="Helical" evidence="5">
    <location>
        <begin position="768"/>
        <end position="791"/>
    </location>
</feature>
<keyword evidence="4 5" id="KW-0472">Membrane</keyword>
<feature type="transmembrane region" description="Helical" evidence="5">
    <location>
        <begin position="694"/>
        <end position="714"/>
    </location>
</feature>
<accession>A0ABY8PXI5</accession>
<protein>
    <submittedName>
        <fullName evidence="7">YhgE/Pip domain-containing protein</fullName>
    </submittedName>
</protein>
<proteinExistence type="predicted"/>
<feature type="transmembrane region" description="Helical" evidence="5">
    <location>
        <begin position="659"/>
        <end position="682"/>
    </location>
</feature>
<keyword evidence="3 5" id="KW-1133">Transmembrane helix</keyword>
<dbReference type="NCBIfam" id="TIGR03057">
    <property type="entry name" value="xxxLxxG_by_4"/>
    <property type="match status" value="7"/>
</dbReference>
<sequence length="804" mass="80863">MKSIKLPALIALILVPLLAVAALIGLTTRDDEAISAAVVNLDEAVTIDGQMVPMGRQLAAAMVDRDGDNVSWTLADAPSAAAGLKTGRFSAVVTIPKTFSAAATSFSENDADAAEQATIKVQVSDNSPVTDSQVAQQVARLAVDTINSTLTESYLDGIYVGFNTVGDQFVTIIDGVNQLHDGSSQLADGTEQASQGASHLASGLGLLRDNSQQLIDGGAQLASGADDLADGASELADGASQLADGVGELSEQAPQLVDGVGQLADGADQLLGQIPDYADGAAQAIGGVSSISDGLTQVIDGLDSASSTDTSQLDQLVAGADGIASGVQQVSDGASGAASTFSGYTGSLANGNVPAEFASTYGQILSRFGCTAGSTDPTCQMVQGAVQAGMAAGTGAGAQALGGIADGMTTEDPSTGQSLVSGASQLAAGIDQLATELPKQTAEQLGTLKTGLTQIRDGADELSEKSQPIVDNASAIGDGATQLLDGINQLDSQIGQLPDGIEQLADGTNQLADGTTQLADGASQLADGVGTYTSGVTQYAEGVMQAADGADEFAAGMVDLSDGVNQLDDGIATFASEMAKGADQLPSYSQSDREALKTVVAAPVQQSDSLISSSPIPMISLLLACALWLGALASFVAIRPIPRDVVTSRASSLLLWARTMWLPVVVVAGQGVVMGIIGGAVLNTSIGTTVGLSALLAVAGVSFVFANHALASWFGNVGRAISVILLALTVALGLSSATGWLSPLGTISPLHNAFLLVRTWLSGGSGEVGLAAVAILMAAIGAVLSIMSITARRRLTAEKFRKAA</sequence>
<name>A0ABY8PXI5_9ACTN</name>
<feature type="transmembrane region" description="Helical" evidence="5">
    <location>
        <begin position="721"/>
        <end position="741"/>
    </location>
</feature>
<evidence type="ECO:0000256" key="6">
    <source>
        <dbReference type="SAM" id="SignalP"/>
    </source>
</evidence>
<evidence type="ECO:0000256" key="5">
    <source>
        <dbReference type="SAM" id="Phobius"/>
    </source>
</evidence>
<feature type="chain" id="PRO_5045859077" evidence="6">
    <location>
        <begin position="22"/>
        <end position="804"/>
    </location>
</feature>
<dbReference type="InterPro" id="IPR051328">
    <property type="entry name" value="T7SS_ABC-Transporter"/>
</dbReference>
<dbReference type="EMBL" id="CP123967">
    <property type="protein sequence ID" value="WGT47179.1"/>
    <property type="molecule type" value="Genomic_DNA"/>
</dbReference>
<dbReference type="InterPro" id="IPR023908">
    <property type="entry name" value="xxxLxxG_rpt"/>
</dbReference>
<evidence type="ECO:0000256" key="1">
    <source>
        <dbReference type="ARBA" id="ARBA00004141"/>
    </source>
</evidence>
<keyword evidence="6" id="KW-0732">Signal</keyword>
<reference evidence="7 8" key="1">
    <citation type="journal article" date="2008" name="Int. J. Syst. Evol. Microbiol.">
        <title>Tessaracoccus flavescens sp. nov., isolated from marine sediment.</title>
        <authorList>
            <person name="Lee D.W."/>
            <person name="Lee S.D."/>
        </authorList>
    </citation>
    <scope>NUCLEOTIDE SEQUENCE [LARGE SCALE GENOMIC DNA]</scope>
    <source>
        <strain evidence="7 8">T21</strain>
    </source>
</reference>
<dbReference type="PANTHER" id="PTHR43077:SF10">
    <property type="entry name" value="TRANSPORT PERMEASE PROTEIN"/>
    <property type="match status" value="1"/>
</dbReference>
<evidence type="ECO:0000313" key="7">
    <source>
        <dbReference type="EMBL" id="WGT47179.1"/>
    </source>
</evidence>
<dbReference type="Gene3D" id="1.10.287.950">
    <property type="entry name" value="Methyl-accepting chemotaxis protein"/>
    <property type="match status" value="2"/>
</dbReference>
<evidence type="ECO:0000256" key="2">
    <source>
        <dbReference type="ARBA" id="ARBA00022692"/>
    </source>
</evidence>
<dbReference type="SUPFAM" id="SSF58104">
    <property type="entry name" value="Methyl-accepting chemotaxis protein (MCP) signaling domain"/>
    <property type="match status" value="2"/>
</dbReference>
<evidence type="ECO:0000313" key="8">
    <source>
        <dbReference type="Proteomes" id="UP001244136"/>
    </source>
</evidence>
<organism evidence="7 8">
    <name type="scientific">Tessaracoccus lacteus</name>
    <dbReference type="NCBI Taxonomy" id="3041766"/>
    <lineage>
        <taxon>Bacteria</taxon>
        <taxon>Bacillati</taxon>
        <taxon>Actinomycetota</taxon>
        <taxon>Actinomycetes</taxon>
        <taxon>Propionibacteriales</taxon>
        <taxon>Propionibacteriaceae</taxon>
        <taxon>Tessaracoccus</taxon>
    </lineage>
</organism>